<dbReference type="Proteomes" id="UP000466345">
    <property type="component" value="Unassembled WGS sequence"/>
</dbReference>
<sequence>MVTYQHLTSADFEPLADSITAWQKLPDRFKSRERALREQVKRPLAPPAWQGESSDAAHHRIDAVGRELTLAAGEASDVHSLLLDAHTVLTALQKQLRNYVASLSDDPNLTVDPSTGHVSYTPKNTADLTPTALGLQAKNYAESITSANADIAKILTAATEADDNLRSGLERDANGRGKGFSDDGYNTLGAAEAGREQAEKDAAAATALAGIHDRPLTETELRRLNTLMQRHEGDPDFAERFALSMGPKRTLEFWARASMSADKATTDELTKLQKSFGVTLATATQSNTPAMERWERDMTALGKERISLQGAKVPGTLPPGPYGFQVMSSLMRNGRYESDFLQDYGKELLKFERASADKGITPENLWRTPAGPGDRLTFGIHDTGTDPMSGYLEALGQDPTAATAMFDDGSSSDPDLKYLLEDRKWPVDWTGGGDPRGMGHDELGHALEAATLGVPHGEVGLERTAEGARVMTQVVKAVAVDDEFLGSRPGMNDSIARMSAGYIDDFNWALADRGGNSDHMDKDLMFGHEGLAHLQVNGDTAQRFLKIVAEDEVGHATLTASQSAFTHNAMLGHLDDHEMAKRIMTTGSYMHGYMDESRIAEVKETYAGQAERINAEIAETAAWKKYGTSQVIGVGAGFVAGAAAGPGAGVVVATAVPMAIEAGAGALDQFVGAKIDESVPPVDFSQEASLYTQGRLSAGLDAAKDPALWYADAGGYSDEATGELVDAAANCYEHGAGAVDRINIQ</sequence>
<name>A0A7K0CMV4_9ACTN</name>
<gene>
    <name evidence="2" type="ORF">SRB5_49940</name>
</gene>
<comment type="caution">
    <text evidence="2">The sequence shown here is derived from an EMBL/GenBank/DDBJ whole genome shotgun (WGS) entry which is preliminary data.</text>
</comment>
<dbReference type="RefSeq" id="WP_153455673.1">
    <property type="nucleotide sequence ID" value="NZ_WEGJ01000025.1"/>
</dbReference>
<feature type="region of interest" description="Disordered" evidence="1">
    <location>
        <begin position="106"/>
        <end position="127"/>
    </location>
</feature>
<dbReference type="OrthoDB" id="3846417at2"/>
<feature type="region of interest" description="Disordered" evidence="1">
    <location>
        <begin position="36"/>
        <end position="56"/>
    </location>
</feature>
<proteinExistence type="predicted"/>
<dbReference type="EMBL" id="WEGJ01000025">
    <property type="protein sequence ID" value="MQY14818.1"/>
    <property type="molecule type" value="Genomic_DNA"/>
</dbReference>
<organism evidence="2 3">
    <name type="scientific">Streptomyces smaragdinus</name>
    <dbReference type="NCBI Taxonomy" id="2585196"/>
    <lineage>
        <taxon>Bacteria</taxon>
        <taxon>Bacillati</taxon>
        <taxon>Actinomycetota</taxon>
        <taxon>Actinomycetes</taxon>
        <taxon>Kitasatosporales</taxon>
        <taxon>Streptomycetaceae</taxon>
        <taxon>Streptomyces</taxon>
    </lineage>
</organism>
<dbReference type="AlphaFoldDB" id="A0A7K0CMV4"/>
<evidence type="ECO:0000313" key="2">
    <source>
        <dbReference type="EMBL" id="MQY14818.1"/>
    </source>
</evidence>
<reference evidence="2 3" key="1">
    <citation type="submission" date="2019-10" db="EMBL/GenBank/DDBJ databases">
        <title>Streptomyces smaragdinus sp. nov. and Streptomyces fabii sp. nov., isolated from the gut of fungus growing-termite Macrotermes natalensis.</title>
        <authorList>
            <person name="Schwitalla J."/>
            <person name="Benndorf R."/>
            <person name="Martin K."/>
            <person name="De Beer W."/>
            <person name="Kaster A.-K."/>
            <person name="Vollmers J."/>
            <person name="Poulsen M."/>
            <person name="Beemelmanns C."/>
        </authorList>
    </citation>
    <scope>NUCLEOTIDE SEQUENCE [LARGE SCALE GENOMIC DNA]</scope>
    <source>
        <strain evidence="2 3">RB5</strain>
    </source>
</reference>
<accession>A0A7K0CMV4</accession>
<keyword evidence="3" id="KW-1185">Reference proteome</keyword>
<evidence type="ECO:0000313" key="3">
    <source>
        <dbReference type="Proteomes" id="UP000466345"/>
    </source>
</evidence>
<protein>
    <recommendedName>
        <fullName evidence="4">AG2 protein</fullName>
    </recommendedName>
</protein>
<evidence type="ECO:0008006" key="4">
    <source>
        <dbReference type="Google" id="ProtNLM"/>
    </source>
</evidence>
<evidence type="ECO:0000256" key="1">
    <source>
        <dbReference type="SAM" id="MobiDB-lite"/>
    </source>
</evidence>